<dbReference type="Gene3D" id="2.40.50.180">
    <property type="entry name" value="CheA-289, Domain 4"/>
    <property type="match status" value="1"/>
</dbReference>
<dbReference type="GO" id="GO:0006935">
    <property type="term" value="P:chemotaxis"/>
    <property type="evidence" value="ECO:0007669"/>
    <property type="project" value="InterPro"/>
</dbReference>
<dbReference type="GO" id="GO:0007165">
    <property type="term" value="P:signal transduction"/>
    <property type="evidence" value="ECO:0007669"/>
    <property type="project" value="InterPro"/>
</dbReference>
<evidence type="ECO:0000259" key="2">
    <source>
        <dbReference type="PROSITE" id="PS50851"/>
    </source>
</evidence>
<dbReference type="OrthoDB" id="115049at2157"/>
<dbReference type="Proteomes" id="UP000258613">
    <property type="component" value="Chromosome"/>
</dbReference>
<dbReference type="AlphaFoldDB" id="A0A346PPE0"/>
<dbReference type="InterPro" id="IPR002545">
    <property type="entry name" value="CheW-lke_dom"/>
</dbReference>
<dbReference type="RefSeq" id="WP_117368065.1">
    <property type="nucleotide sequence ID" value="NZ_CP027033.1"/>
</dbReference>
<dbReference type="InterPro" id="IPR036061">
    <property type="entry name" value="CheW-like_dom_sf"/>
</dbReference>
<dbReference type="Pfam" id="PF01584">
    <property type="entry name" value="CheW"/>
    <property type="match status" value="1"/>
</dbReference>
<dbReference type="KEGG" id="nag:AArcMg_1370"/>
<reference evidence="4" key="1">
    <citation type="submission" date="2018-02" db="EMBL/GenBank/DDBJ databases">
        <title>Phenotypic and genomic properties of facultatively anaerobic sulfur-reducing natronoarchaea from hypersaline soda lakes.</title>
        <authorList>
            <person name="Sorokin D.Y."/>
            <person name="Kublanov I.V."/>
            <person name="Roman P."/>
            <person name="Sinninghe Damste J.S."/>
            <person name="Golyshin P.N."/>
            <person name="Rojo D."/>
            <person name="Ciordia S."/>
            <person name="Mena M.D.C."/>
            <person name="Ferrer M."/>
            <person name="Messina E."/>
            <person name="Smedile F."/>
            <person name="La Spada G."/>
            <person name="La Cono V."/>
            <person name="Yakimov M.M."/>
        </authorList>
    </citation>
    <scope>NUCLEOTIDE SEQUENCE [LARGE SCALE GENOMIC DNA]</scope>
    <source>
        <strain evidence="4">AArc-Mg</strain>
    </source>
</reference>
<organism evidence="3 4">
    <name type="scientific">Natrarchaeobaculum sulfurireducens</name>
    <dbReference type="NCBI Taxonomy" id="2044521"/>
    <lineage>
        <taxon>Archaea</taxon>
        <taxon>Methanobacteriati</taxon>
        <taxon>Methanobacteriota</taxon>
        <taxon>Stenosarchaea group</taxon>
        <taxon>Halobacteria</taxon>
        <taxon>Halobacteriales</taxon>
        <taxon>Natrialbaceae</taxon>
        <taxon>Natrarchaeobaculum</taxon>
    </lineage>
</organism>
<accession>A0A346PPE0</accession>
<protein>
    <submittedName>
        <fullName evidence="3">Chemotaxis protein</fullName>
    </submittedName>
</protein>
<dbReference type="SMART" id="SM00260">
    <property type="entry name" value="CheW"/>
    <property type="match status" value="1"/>
</dbReference>
<evidence type="ECO:0000256" key="1">
    <source>
        <dbReference type="SAM" id="MobiDB-lite"/>
    </source>
</evidence>
<keyword evidence="4" id="KW-1185">Reference proteome</keyword>
<gene>
    <name evidence="3" type="ORF">AArcMg_1370</name>
</gene>
<dbReference type="InterPro" id="IPR039315">
    <property type="entry name" value="CheW"/>
</dbReference>
<dbReference type="PROSITE" id="PS50851">
    <property type="entry name" value="CHEW"/>
    <property type="match status" value="1"/>
</dbReference>
<dbReference type="EMBL" id="CP027033">
    <property type="protein sequence ID" value="AXR81385.1"/>
    <property type="molecule type" value="Genomic_DNA"/>
</dbReference>
<proteinExistence type="predicted"/>
<feature type="domain" description="CheW-like" evidence="2">
    <location>
        <begin position="34"/>
        <end position="195"/>
    </location>
</feature>
<dbReference type="SUPFAM" id="SSF50341">
    <property type="entry name" value="CheW-like"/>
    <property type="match status" value="1"/>
</dbReference>
<feature type="compositionally biased region" description="Basic and acidic residues" evidence="1">
    <location>
        <begin position="18"/>
        <end position="32"/>
    </location>
</feature>
<name>A0A346PPE0_9EURY</name>
<sequence length="222" mass="23929">MAPDLPEKLLGIDIDPVEDQRRRSQSDSDESEAHVRVVLFGVGEHRLAVPVDDVISITDVPDDLTWVPRTPDAIDGVTDLRGEVTAVLDPTGYFPVAEDRTGREQLLVFDSSDDEQSAALRVDDVLTVEAVPESNVLESVDDADDPLSGEALEHPLVTALVERTRQTRRSPDAVPSTATVSGAIDGSELADEVAEDVQVVEFVPLVDIDGMLAASSHRVSSR</sequence>
<evidence type="ECO:0000313" key="3">
    <source>
        <dbReference type="EMBL" id="AXR81385.1"/>
    </source>
</evidence>
<dbReference type="GO" id="GO:0005829">
    <property type="term" value="C:cytosol"/>
    <property type="evidence" value="ECO:0007669"/>
    <property type="project" value="TreeGrafter"/>
</dbReference>
<feature type="region of interest" description="Disordered" evidence="1">
    <location>
        <begin position="1"/>
        <end position="32"/>
    </location>
</feature>
<evidence type="ECO:0000313" key="4">
    <source>
        <dbReference type="Proteomes" id="UP000258613"/>
    </source>
</evidence>
<dbReference type="GeneID" id="37641857"/>
<dbReference type="PANTHER" id="PTHR22617:SF23">
    <property type="entry name" value="CHEMOTAXIS PROTEIN CHEW"/>
    <property type="match status" value="1"/>
</dbReference>
<dbReference type="PANTHER" id="PTHR22617">
    <property type="entry name" value="CHEMOTAXIS SENSOR HISTIDINE KINASE-RELATED"/>
    <property type="match status" value="1"/>
</dbReference>